<dbReference type="Gene3D" id="3.30.70.2220">
    <property type="entry name" value="CRISPR-Cas system, Cmr2 subunit, D1 domain, cysteine cluster"/>
    <property type="match status" value="1"/>
</dbReference>
<evidence type="ECO:0000313" key="5">
    <source>
        <dbReference type="EMBL" id="AGA89188.1"/>
    </source>
</evidence>
<dbReference type="KEGG" id="tmb:Thimo_0318"/>
<dbReference type="EMBL" id="CP003051">
    <property type="protein sequence ID" value="AGA89188.1"/>
    <property type="molecule type" value="Genomic_DNA"/>
</dbReference>
<dbReference type="PATRIC" id="fig|765912.4.peg.316"/>
<sequence>MTSGTENATAGATDKAFIVAIALGPVGRFIAGGRRSRDLWYGSRLLSELTRQAANSLHENGSTTLYVPLPETLYCDYWSKPHQGPVIPNKILALVKAKDAEQVRDDLDRARKAVLDFLAEEVRKLAEDEKWKIGVDRSALQAQADAIEGGDFVEFYAAWAPLSGDEPAAVERARDVLLAGRKAARVFPAPSWTKPGRPKCSLDPGRDSVMVEENPRAKPRESTRLMMDREQRGIRRDERLDAIGLLRRRAVFEEVVETNRADDGKLCLPKLPFPPLARVAADPWLEGAAANSRHLLEAIVDELKRLDEGRGDRNPLLLISSPCREPAKALDENGPFPYDPSLLFENGIQTMRRELDRRRKSLGNDDPSDGEYLEPCKKAASALREMERPVRQLHDLFGFPSPYYAMLEADGDDMGHLLGELTGERRTRAVEALGEFARHAWDEIDGCHGFAFYVGGDELTAYLPVDKALELVGALSGLFTAEMRASKVWKHDSCPTLSAGVVIAHQKEDMRAVRDRASAALKRAKRHRKHERDRSSTDPSVQGESGWVCIEERPAGGTARTLVGPIDRIRNEQAEWGQLIARAGNDRDLSLATAHGLLEWADRFRTNEAGSGDLGIALAQASVWQRLKRRDQDRGELRWLQRFLAARSWAEIRDYANAILLADRIADIAAQRQPLGRRTR</sequence>
<dbReference type="eggNOG" id="COG1353">
    <property type="taxonomic scope" value="Bacteria"/>
</dbReference>
<dbReference type="InterPro" id="IPR043128">
    <property type="entry name" value="Rev_trsase/Diguanyl_cyclase"/>
</dbReference>
<dbReference type="Pfam" id="PF12469">
    <property type="entry name" value="Cmr2_N"/>
    <property type="match status" value="1"/>
</dbReference>
<reference evidence="5 6" key="1">
    <citation type="submission" date="2011-09" db="EMBL/GenBank/DDBJ databases">
        <title>Complete sequence of chromosome of Thioflavicoccus mobilis 8321.</title>
        <authorList>
            <consortium name="US DOE Joint Genome Institute"/>
            <person name="Lucas S."/>
            <person name="Han J."/>
            <person name="Lapidus A."/>
            <person name="Cheng J.-F."/>
            <person name="Goodwin L."/>
            <person name="Pitluck S."/>
            <person name="Peters L."/>
            <person name="Ovchinnikova G."/>
            <person name="Lu M."/>
            <person name="Detter J.C."/>
            <person name="Han C."/>
            <person name="Tapia R."/>
            <person name="Land M."/>
            <person name="Hauser L."/>
            <person name="Kyrpides N."/>
            <person name="Ivanova N."/>
            <person name="Pagani I."/>
            <person name="Vogl K."/>
            <person name="Liu Z."/>
            <person name="Imhoff J."/>
            <person name="Thiel V."/>
            <person name="Frigaard N.-U."/>
            <person name="Bryant D."/>
            <person name="Woyke T."/>
        </authorList>
    </citation>
    <scope>NUCLEOTIDE SEQUENCE [LARGE SCALE GENOMIC DNA]</scope>
    <source>
        <strain evidence="5 6">8321</strain>
    </source>
</reference>
<dbReference type="HOGENOM" id="CLU_012640_1_0_6"/>
<evidence type="ECO:0000259" key="4">
    <source>
        <dbReference type="PROSITE" id="PS50887"/>
    </source>
</evidence>
<dbReference type="InterPro" id="IPR024615">
    <property type="entry name" value="CRISPR-assoc_Cmr2_N"/>
</dbReference>
<feature type="compositionally biased region" description="Basic residues" evidence="3">
    <location>
        <begin position="522"/>
        <end position="531"/>
    </location>
</feature>
<evidence type="ECO:0000256" key="1">
    <source>
        <dbReference type="ARBA" id="ARBA00022741"/>
    </source>
</evidence>
<organism evidence="5 6">
    <name type="scientific">Thioflavicoccus mobilis 8321</name>
    <dbReference type="NCBI Taxonomy" id="765912"/>
    <lineage>
        <taxon>Bacteria</taxon>
        <taxon>Pseudomonadati</taxon>
        <taxon>Pseudomonadota</taxon>
        <taxon>Gammaproteobacteria</taxon>
        <taxon>Chromatiales</taxon>
        <taxon>Chromatiaceae</taxon>
        <taxon>Thioflavicoccus</taxon>
    </lineage>
</organism>
<feature type="region of interest" description="Disordered" evidence="3">
    <location>
        <begin position="521"/>
        <end position="544"/>
    </location>
</feature>
<dbReference type="AlphaFoldDB" id="L0GR16"/>
<dbReference type="NCBIfam" id="TIGR02577">
    <property type="entry name" value="cas_TM1794_Cmr2"/>
    <property type="match status" value="1"/>
</dbReference>
<keyword evidence="6" id="KW-1185">Reference proteome</keyword>
<dbReference type="InterPro" id="IPR054767">
    <property type="entry name" value="Cas10-Cmr2_palm2"/>
</dbReference>
<evidence type="ECO:0000256" key="2">
    <source>
        <dbReference type="ARBA" id="ARBA00023118"/>
    </source>
</evidence>
<name>L0GR16_9GAMM</name>
<feature type="domain" description="GGDEF" evidence="4">
    <location>
        <begin position="402"/>
        <end position="537"/>
    </location>
</feature>
<accession>L0GR16</accession>
<keyword evidence="1" id="KW-0547">Nucleotide-binding</keyword>
<dbReference type="GO" id="GO:0051607">
    <property type="term" value="P:defense response to virus"/>
    <property type="evidence" value="ECO:0007669"/>
    <property type="project" value="UniProtKB-KW"/>
</dbReference>
<dbReference type="InterPro" id="IPR000160">
    <property type="entry name" value="GGDEF_dom"/>
</dbReference>
<keyword evidence="2" id="KW-0051">Antiviral defense</keyword>
<protein>
    <submittedName>
        <fullName evidence="5">CRISPR-associated protein Cas10/Cmr2, subtype III-B</fullName>
    </submittedName>
</protein>
<dbReference type="InterPro" id="IPR038242">
    <property type="entry name" value="Cmr2_N"/>
</dbReference>
<dbReference type="GO" id="GO:0000166">
    <property type="term" value="F:nucleotide binding"/>
    <property type="evidence" value="ECO:0007669"/>
    <property type="project" value="UniProtKB-KW"/>
</dbReference>
<dbReference type="InterPro" id="IPR013407">
    <property type="entry name" value="CRISPR-assoc_prot_Cmr2"/>
</dbReference>
<dbReference type="Proteomes" id="UP000010816">
    <property type="component" value="Chromosome"/>
</dbReference>
<gene>
    <name evidence="5" type="ORF">Thimo_0318</name>
</gene>
<proteinExistence type="predicted"/>
<dbReference type="Pfam" id="PF22335">
    <property type="entry name" value="Cas10-Cmr2_palm2"/>
    <property type="match status" value="1"/>
</dbReference>
<dbReference type="PROSITE" id="PS50887">
    <property type="entry name" value="GGDEF"/>
    <property type="match status" value="1"/>
</dbReference>
<dbReference type="Gene3D" id="3.30.70.270">
    <property type="match status" value="1"/>
</dbReference>
<evidence type="ECO:0000256" key="3">
    <source>
        <dbReference type="SAM" id="MobiDB-lite"/>
    </source>
</evidence>
<evidence type="ECO:0000313" key="6">
    <source>
        <dbReference type="Proteomes" id="UP000010816"/>
    </source>
</evidence>
<dbReference type="STRING" id="765912.Thimo_0318"/>